<reference evidence="4" key="2">
    <citation type="submission" date="2008-12" db="EMBL/GenBank/DDBJ databases">
        <title>Improved gene annotation of the rice (Oryza sativa) genomes.</title>
        <authorList>
            <person name="Wang J."/>
            <person name="Li R."/>
            <person name="Fan W."/>
            <person name="Huang Q."/>
            <person name="Zhang J."/>
            <person name="Zhou Y."/>
            <person name="Hu Y."/>
            <person name="Zi S."/>
            <person name="Li J."/>
            <person name="Ni P."/>
            <person name="Zheng H."/>
            <person name="Zhang Y."/>
            <person name="Zhao M."/>
            <person name="Hao Q."/>
            <person name="McDermott J."/>
            <person name="Samudrala R."/>
            <person name="Kristiansen K."/>
            <person name="Wong G.K.-S."/>
        </authorList>
    </citation>
    <scope>NUCLEOTIDE SEQUENCE</scope>
</reference>
<dbReference type="SUPFAM" id="SSF54909">
    <property type="entry name" value="Dimeric alpha+beta barrel"/>
    <property type="match status" value="1"/>
</dbReference>
<accession>B9FTF4</accession>
<evidence type="ECO:0000313" key="4">
    <source>
        <dbReference type="EMBL" id="EEE65765.1"/>
    </source>
</evidence>
<feature type="domain" description="Stress-response A/B barrel" evidence="3">
    <location>
        <begin position="25"/>
        <end position="124"/>
    </location>
</feature>
<protein>
    <recommendedName>
        <fullName evidence="3">Stress-response A/B barrel domain-containing protein</fullName>
    </recommendedName>
</protein>
<dbReference type="Gene3D" id="3.30.70.100">
    <property type="match status" value="1"/>
</dbReference>
<dbReference type="AlphaFoldDB" id="B9FTF4"/>
<dbReference type="PANTHER" id="PTHR33178">
    <property type="match status" value="1"/>
</dbReference>
<dbReference type="Pfam" id="PF07876">
    <property type="entry name" value="Dabb"/>
    <property type="match status" value="1"/>
</dbReference>
<proteinExistence type="predicted"/>
<evidence type="ECO:0000256" key="1">
    <source>
        <dbReference type="ARBA" id="ARBA00011738"/>
    </source>
</evidence>
<sequence length="132" mass="14149">MAPPCQAWPGVERTQEANMAGDGQGNNNGVARSPEAGETDMADGTTSGKSSVANDMSVGEASGGGWWAWGTDVSIENMHHGFTHVFECTFESTEGVKEYIEHPAHLEFAKEILLAMEKTLIIDYMPTAVNNS</sequence>
<evidence type="ECO:0000256" key="2">
    <source>
        <dbReference type="SAM" id="MobiDB-lite"/>
    </source>
</evidence>
<feature type="compositionally biased region" description="Polar residues" evidence="2">
    <location>
        <begin position="44"/>
        <end position="54"/>
    </location>
</feature>
<reference evidence="4" key="1">
    <citation type="journal article" date="2005" name="PLoS Biol.">
        <title>The genomes of Oryza sativa: a history of duplications.</title>
        <authorList>
            <person name="Yu J."/>
            <person name="Wang J."/>
            <person name="Lin W."/>
            <person name="Li S."/>
            <person name="Li H."/>
            <person name="Zhou J."/>
            <person name="Ni P."/>
            <person name="Dong W."/>
            <person name="Hu S."/>
            <person name="Zeng C."/>
            <person name="Zhang J."/>
            <person name="Zhang Y."/>
            <person name="Li R."/>
            <person name="Xu Z."/>
            <person name="Li S."/>
            <person name="Li X."/>
            <person name="Zheng H."/>
            <person name="Cong L."/>
            <person name="Lin L."/>
            <person name="Yin J."/>
            <person name="Geng J."/>
            <person name="Li G."/>
            <person name="Shi J."/>
            <person name="Liu J."/>
            <person name="Lv H."/>
            <person name="Li J."/>
            <person name="Wang J."/>
            <person name="Deng Y."/>
            <person name="Ran L."/>
            <person name="Shi X."/>
            <person name="Wang X."/>
            <person name="Wu Q."/>
            <person name="Li C."/>
            <person name="Ren X."/>
            <person name="Wang J."/>
            <person name="Wang X."/>
            <person name="Li D."/>
            <person name="Liu D."/>
            <person name="Zhang X."/>
            <person name="Ji Z."/>
            <person name="Zhao W."/>
            <person name="Sun Y."/>
            <person name="Zhang Z."/>
            <person name="Bao J."/>
            <person name="Han Y."/>
            <person name="Dong L."/>
            <person name="Ji J."/>
            <person name="Chen P."/>
            <person name="Wu S."/>
            <person name="Liu J."/>
            <person name="Xiao Y."/>
            <person name="Bu D."/>
            <person name="Tan J."/>
            <person name="Yang L."/>
            <person name="Ye C."/>
            <person name="Zhang J."/>
            <person name="Xu J."/>
            <person name="Zhou Y."/>
            <person name="Yu Y."/>
            <person name="Zhang B."/>
            <person name="Zhuang S."/>
            <person name="Wei H."/>
            <person name="Liu B."/>
            <person name="Lei M."/>
            <person name="Yu H."/>
            <person name="Li Y."/>
            <person name="Xu H."/>
            <person name="Wei S."/>
            <person name="He X."/>
            <person name="Fang L."/>
            <person name="Zhang Z."/>
            <person name="Zhang Y."/>
            <person name="Huang X."/>
            <person name="Su Z."/>
            <person name="Tong W."/>
            <person name="Li J."/>
            <person name="Tong Z."/>
            <person name="Li S."/>
            <person name="Ye J."/>
            <person name="Wang L."/>
            <person name="Fang L."/>
            <person name="Lei T."/>
            <person name="Chen C."/>
            <person name="Chen H."/>
            <person name="Xu Z."/>
            <person name="Li H."/>
            <person name="Huang H."/>
            <person name="Zhang F."/>
            <person name="Xu H."/>
            <person name="Li N."/>
            <person name="Zhao C."/>
            <person name="Li S."/>
            <person name="Dong L."/>
            <person name="Huang Y."/>
            <person name="Li L."/>
            <person name="Xi Y."/>
            <person name="Qi Q."/>
            <person name="Li W."/>
            <person name="Zhang B."/>
            <person name="Hu W."/>
            <person name="Zhang Y."/>
            <person name="Tian X."/>
            <person name="Jiao Y."/>
            <person name="Liang X."/>
            <person name="Jin J."/>
            <person name="Gao L."/>
            <person name="Zheng W."/>
            <person name="Hao B."/>
            <person name="Liu S."/>
            <person name="Wang W."/>
            <person name="Yuan L."/>
            <person name="Cao M."/>
            <person name="McDermott J."/>
            <person name="Samudrala R."/>
            <person name="Wang J."/>
            <person name="Wong G.K."/>
            <person name="Yang H."/>
        </authorList>
    </citation>
    <scope>NUCLEOTIDE SEQUENCE [LARGE SCALE GENOMIC DNA]</scope>
</reference>
<comment type="subunit">
    <text evidence="1">Homodimer.</text>
</comment>
<name>B9FTF4_ORYSJ</name>
<dbReference type="InterPro" id="IPR044662">
    <property type="entry name" value="HS1/DABB1-like"/>
</dbReference>
<dbReference type="PANTHER" id="PTHR33178:SF10">
    <property type="entry name" value="STRESS-RESPONSE A_B BARREL DOMAIN-CONTAINING PROTEIN"/>
    <property type="match status" value="1"/>
</dbReference>
<dbReference type="InterPro" id="IPR013097">
    <property type="entry name" value="Dabb"/>
</dbReference>
<dbReference type="EMBL" id="CM000143">
    <property type="protein sequence ID" value="EEE65765.1"/>
    <property type="molecule type" value="Genomic_DNA"/>
</dbReference>
<dbReference type="Proteomes" id="UP000007752">
    <property type="component" value="Chromosome 6"/>
</dbReference>
<dbReference type="PROSITE" id="PS51502">
    <property type="entry name" value="S_R_A_B_BARREL"/>
    <property type="match status" value="1"/>
</dbReference>
<evidence type="ECO:0000259" key="3">
    <source>
        <dbReference type="PROSITE" id="PS51502"/>
    </source>
</evidence>
<feature type="region of interest" description="Disordered" evidence="2">
    <location>
        <begin position="16"/>
        <end position="57"/>
    </location>
</feature>
<dbReference type="InterPro" id="IPR011008">
    <property type="entry name" value="Dimeric_a/b-barrel"/>
</dbReference>
<organism evidence="4">
    <name type="scientific">Oryza sativa subsp. japonica</name>
    <name type="common">Rice</name>
    <dbReference type="NCBI Taxonomy" id="39947"/>
    <lineage>
        <taxon>Eukaryota</taxon>
        <taxon>Viridiplantae</taxon>
        <taxon>Streptophyta</taxon>
        <taxon>Embryophyta</taxon>
        <taxon>Tracheophyta</taxon>
        <taxon>Spermatophyta</taxon>
        <taxon>Magnoliopsida</taxon>
        <taxon>Liliopsida</taxon>
        <taxon>Poales</taxon>
        <taxon>Poaceae</taxon>
        <taxon>BOP clade</taxon>
        <taxon>Oryzoideae</taxon>
        <taxon>Oryzeae</taxon>
        <taxon>Oryzinae</taxon>
        <taxon>Oryza</taxon>
        <taxon>Oryza sativa</taxon>
    </lineage>
</organism>
<gene>
    <name evidence="4" type="ORF">OsJ_21437</name>
</gene>